<keyword evidence="1" id="KW-0472">Membrane</keyword>
<dbReference type="Proteomes" id="UP000671399">
    <property type="component" value="Unassembled WGS sequence"/>
</dbReference>
<protein>
    <submittedName>
        <fullName evidence="2">Uncharacterized protein</fullName>
    </submittedName>
</protein>
<evidence type="ECO:0000313" key="3">
    <source>
        <dbReference type="Proteomes" id="UP000671399"/>
    </source>
</evidence>
<accession>A0ABS3V9S0</accession>
<evidence type="ECO:0000256" key="1">
    <source>
        <dbReference type="SAM" id="Phobius"/>
    </source>
</evidence>
<keyword evidence="1" id="KW-0812">Transmembrane</keyword>
<feature type="transmembrane region" description="Helical" evidence="1">
    <location>
        <begin position="30"/>
        <end position="54"/>
    </location>
</feature>
<name>A0ABS3V9S0_9ACTN</name>
<organism evidence="2 3">
    <name type="scientific">Micromonospora antibiotica</name>
    <dbReference type="NCBI Taxonomy" id="2807623"/>
    <lineage>
        <taxon>Bacteria</taxon>
        <taxon>Bacillati</taxon>
        <taxon>Actinomycetota</taxon>
        <taxon>Actinomycetes</taxon>
        <taxon>Micromonosporales</taxon>
        <taxon>Micromonosporaceae</taxon>
        <taxon>Micromonospora</taxon>
    </lineage>
</organism>
<sequence>MNTSWSTAAGGARLFARRARWWFALPNRRAVTVAAVVLVAVLLGAFGAAAGSWLGNRSLAELPDTAGLAELSQRATGIDETPVVSRKTSPHAAPVVAADMRIDTGWDAAQAQQRYAVAGWSVSPVVVVDDQASVLYPGDKTITRLPSRYSRFTAESQGLVLEVSGSFVADGGIVRLSAWAANSPAVPTLALTGAVLGLITGWLSAATMARRIHQANSVHRATVTALTATALIVLAAPAVALYLNLGRVLRSHGDTSGPIATVHSALTPGSYWPTAPMWLLPVLSVAGSLVAIIALALAVTTRPAHASAALSAAEGDWEMATGTVEASIAAARVNRDAAQQLLYLLTYPDWAPTSVDRARHRLISAGVPAAFLTTPDQSSSEGS</sequence>
<dbReference type="EMBL" id="JAGFWR010000008">
    <property type="protein sequence ID" value="MBO4162364.1"/>
    <property type="molecule type" value="Genomic_DNA"/>
</dbReference>
<evidence type="ECO:0000313" key="2">
    <source>
        <dbReference type="EMBL" id="MBO4162364.1"/>
    </source>
</evidence>
<gene>
    <name evidence="2" type="ORF">JQN83_16320</name>
</gene>
<feature type="transmembrane region" description="Helical" evidence="1">
    <location>
        <begin position="189"/>
        <end position="209"/>
    </location>
</feature>
<keyword evidence="3" id="KW-1185">Reference proteome</keyword>
<feature type="transmembrane region" description="Helical" evidence="1">
    <location>
        <begin position="221"/>
        <end position="243"/>
    </location>
</feature>
<feature type="transmembrane region" description="Helical" evidence="1">
    <location>
        <begin position="278"/>
        <end position="299"/>
    </location>
</feature>
<dbReference type="RefSeq" id="WP_208568009.1">
    <property type="nucleotide sequence ID" value="NZ_JAGFWR010000008.1"/>
</dbReference>
<keyword evidence="1" id="KW-1133">Transmembrane helix</keyword>
<proteinExistence type="predicted"/>
<comment type="caution">
    <text evidence="2">The sequence shown here is derived from an EMBL/GenBank/DDBJ whole genome shotgun (WGS) entry which is preliminary data.</text>
</comment>
<reference evidence="2 3" key="1">
    <citation type="submission" date="2021-03" db="EMBL/GenBank/DDBJ databases">
        <authorList>
            <person name="Lee D.-H."/>
        </authorList>
    </citation>
    <scope>NUCLEOTIDE SEQUENCE [LARGE SCALE GENOMIC DNA]</scope>
    <source>
        <strain evidence="2 3">MMS20-R2-23</strain>
    </source>
</reference>